<dbReference type="PANTHER" id="PTHR34215:SF1">
    <property type="entry name" value="YLXR DOMAIN-CONTAINING PROTEIN"/>
    <property type="match status" value="1"/>
</dbReference>
<accession>A0A5Q2RSX0</accession>
<dbReference type="PANTHER" id="PTHR34215">
    <property type="entry name" value="BLL0784 PROTEIN"/>
    <property type="match status" value="1"/>
</dbReference>
<proteinExistence type="predicted"/>
<dbReference type="InterPro" id="IPR035931">
    <property type="entry name" value="YlxR-like_sf"/>
</dbReference>
<reference evidence="3 4" key="1">
    <citation type="submission" date="2019-11" db="EMBL/GenBank/DDBJ databases">
        <authorList>
            <person name="He Y."/>
        </authorList>
    </citation>
    <scope>NUCLEOTIDE SEQUENCE [LARGE SCALE GENOMIC DNA]</scope>
    <source>
        <strain evidence="3 4">SCSIO 58843</strain>
    </source>
</reference>
<keyword evidence="4" id="KW-1185">Reference proteome</keyword>
<evidence type="ECO:0000256" key="1">
    <source>
        <dbReference type="SAM" id="MobiDB-lite"/>
    </source>
</evidence>
<feature type="region of interest" description="Disordered" evidence="1">
    <location>
        <begin position="89"/>
        <end position="108"/>
    </location>
</feature>
<dbReference type="SUPFAM" id="SSF64376">
    <property type="entry name" value="YlxR-like"/>
    <property type="match status" value="1"/>
</dbReference>
<name>A0A5Q2RSX0_9ACTN</name>
<protein>
    <submittedName>
        <fullName evidence="3">DUF448 domain-containing protein</fullName>
    </submittedName>
</protein>
<dbReference type="Proteomes" id="UP000334019">
    <property type="component" value="Chromosome"/>
</dbReference>
<evidence type="ECO:0000259" key="2">
    <source>
        <dbReference type="Pfam" id="PF04296"/>
    </source>
</evidence>
<sequence length="108" mass="11433">MGGATDGPVRTCIGCRRRAPQHELVRIVRRVEGSLEVGRTLEGRGAWLCAGSTACLTAAARRNAFARAFRAPVSQAAIDRLELAFVPESPVRETGTPVTTGRDDEGAG</sequence>
<dbReference type="Pfam" id="PF04296">
    <property type="entry name" value="YlxR"/>
    <property type="match status" value="1"/>
</dbReference>
<feature type="domain" description="YlxR" evidence="2">
    <location>
        <begin position="10"/>
        <end position="82"/>
    </location>
</feature>
<gene>
    <name evidence="3" type="ORF">GH723_06980</name>
</gene>
<evidence type="ECO:0000313" key="4">
    <source>
        <dbReference type="Proteomes" id="UP000334019"/>
    </source>
</evidence>
<dbReference type="AlphaFoldDB" id="A0A5Q2RSX0"/>
<dbReference type="Gene3D" id="3.30.1230.10">
    <property type="entry name" value="YlxR-like"/>
    <property type="match status" value="1"/>
</dbReference>
<dbReference type="EMBL" id="CP045851">
    <property type="protein sequence ID" value="QGG97010.1"/>
    <property type="molecule type" value="Genomic_DNA"/>
</dbReference>
<dbReference type="KEGG" id="atq:GH723_06980"/>
<evidence type="ECO:0000313" key="3">
    <source>
        <dbReference type="EMBL" id="QGG97010.1"/>
    </source>
</evidence>
<dbReference type="InterPro" id="IPR007393">
    <property type="entry name" value="YlxR_dom"/>
</dbReference>
<dbReference type="InterPro" id="IPR037465">
    <property type="entry name" value="YlxR"/>
</dbReference>
<organism evidence="3 4">
    <name type="scientific">Actinomarinicola tropica</name>
    <dbReference type="NCBI Taxonomy" id="2789776"/>
    <lineage>
        <taxon>Bacteria</taxon>
        <taxon>Bacillati</taxon>
        <taxon>Actinomycetota</taxon>
        <taxon>Acidimicrobiia</taxon>
        <taxon>Acidimicrobiales</taxon>
        <taxon>Iamiaceae</taxon>
        <taxon>Actinomarinicola</taxon>
    </lineage>
</organism>